<dbReference type="EMBL" id="JAGMUU010000019">
    <property type="protein sequence ID" value="KAH7131766.1"/>
    <property type="molecule type" value="Genomic_DNA"/>
</dbReference>
<dbReference type="Gene3D" id="3.40.50.1460">
    <property type="match status" value="1"/>
</dbReference>
<feature type="region of interest" description="Disordered" evidence="1">
    <location>
        <begin position="1"/>
        <end position="22"/>
    </location>
</feature>
<dbReference type="GO" id="GO:0006508">
    <property type="term" value="P:proteolysis"/>
    <property type="evidence" value="ECO:0007669"/>
    <property type="project" value="InterPro"/>
</dbReference>
<proteinExistence type="predicted"/>
<dbReference type="AlphaFoldDB" id="A0A9P9E6W0"/>
<feature type="domain" description="Peptidase C14 caspase" evidence="2">
    <location>
        <begin position="36"/>
        <end position="156"/>
    </location>
</feature>
<comment type="caution">
    <text evidence="3">The sequence shown here is derived from an EMBL/GenBank/DDBJ whole genome shotgun (WGS) entry which is preliminary data.</text>
</comment>
<feature type="compositionally biased region" description="Polar residues" evidence="1">
    <location>
        <begin position="1"/>
        <end position="11"/>
    </location>
</feature>
<dbReference type="Pfam" id="PF00656">
    <property type="entry name" value="Peptidase_C14"/>
    <property type="match status" value="1"/>
</dbReference>
<evidence type="ECO:0000256" key="1">
    <source>
        <dbReference type="SAM" id="MobiDB-lite"/>
    </source>
</evidence>
<reference evidence="3" key="1">
    <citation type="journal article" date="2021" name="Nat. Commun.">
        <title>Genetic determinants of endophytism in the Arabidopsis root mycobiome.</title>
        <authorList>
            <person name="Mesny F."/>
            <person name="Miyauchi S."/>
            <person name="Thiergart T."/>
            <person name="Pickel B."/>
            <person name="Atanasova L."/>
            <person name="Karlsson M."/>
            <person name="Huettel B."/>
            <person name="Barry K.W."/>
            <person name="Haridas S."/>
            <person name="Chen C."/>
            <person name="Bauer D."/>
            <person name="Andreopoulos W."/>
            <person name="Pangilinan J."/>
            <person name="LaButti K."/>
            <person name="Riley R."/>
            <person name="Lipzen A."/>
            <person name="Clum A."/>
            <person name="Drula E."/>
            <person name="Henrissat B."/>
            <person name="Kohler A."/>
            <person name="Grigoriev I.V."/>
            <person name="Martin F.M."/>
            <person name="Hacquard S."/>
        </authorList>
    </citation>
    <scope>NUCLEOTIDE SEQUENCE</scope>
    <source>
        <strain evidence="3">MPI-CAGE-AT-0021</strain>
    </source>
</reference>
<protein>
    <recommendedName>
        <fullName evidence="2">Peptidase C14 caspase domain-containing protein</fullName>
    </recommendedName>
</protein>
<name>A0A9P9E6W0_9HYPO</name>
<dbReference type="Proteomes" id="UP000717696">
    <property type="component" value="Unassembled WGS sequence"/>
</dbReference>
<sequence length="177" mass="19967">MQQRLQPTSRSPPGRSTDPSLMTMDFCCRKPAVRGWQLNEWLKRLNENKIRTIVILDSCHSGGAWRTDGRFQTPEGWTNIPNLPADEDAILETAVESGSRDGELEMSWSINPDGFTLMAACESHEKAAEKTVNGRSYGAFTHGLLACLKQNRPSETVVTYWNLRDESVMDLYIETET</sequence>
<keyword evidence="4" id="KW-1185">Reference proteome</keyword>
<evidence type="ECO:0000313" key="4">
    <source>
        <dbReference type="Proteomes" id="UP000717696"/>
    </source>
</evidence>
<evidence type="ECO:0000313" key="3">
    <source>
        <dbReference type="EMBL" id="KAH7131766.1"/>
    </source>
</evidence>
<dbReference type="GO" id="GO:0004197">
    <property type="term" value="F:cysteine-type endopeptidase activity"/>
    <property type="evidence" value="ECO:0007669"/>
    <property type="project" value="InterPro"/>
</dbReference>
<dbReference type="OrthoDB" id="3223806at2759"/>
<organism evidence="3 4">
    <name type="scientific">Dactylonectria estremocensis</name>
    <dbReference type="NCBI Taxonomy" id="1079267"/>
    <lineage>
        <taxon>Eukaryota</taxon>
        <taxon>Fungi</taxon>
        <taxon>Dikarya</taxon>
        <taxon>Ascomycota</taxon>
        <taxon>Pezizomycotina</taxon>
        <taxon>Sordariomycetes</taxon>
        <taxon>Hypocreomycetidae</taxon>
        <taxon>Hypocreales</taxon>
        <taxon>Nectriaceae</taxon>
        <taxon>Dactylonectria</taxon>
    </lineage>
</organism>
<gene>
    <name evidence="3" type="ORF">B0J13DRAFT_529741</name>
</gene>
<dbReference type="InterPro" id="IPR011600">
    <property type="entry name" value="Pept_C14_caspase"/>
</dbReference>
<accession>A0A9P9E6W0</accession>
<evidence type="ECO:0000259" key="2">
    <source>
        <dbReference type="Pfam" id="PF00656"/>
    </source>
</evidence>